<sequence>MSTTFAQAGTFLIQSLGSFYLAVVMLRFLLQLARADFYNPISQFLIKATHLPSKPLRKVFPSYRNFDLASLVLALLSQLLAIEITALVNGFDMVNILYALSWGTIGMLSLMLNLYLYGLLIIIIVSWVAPQSQHPALILLNQLIRPAMEPFQRIIPPMGGIDLSPIFMFLVINMLQIFLNGIAGSLHTPAGLVPGF</sequence>
<evidence type="ECO:0000256" key="2">
    <source>
        <dbReference type="SAM" id="Phobius"/>
    </source>
</evidence>
<dbReference type="EMBL" id="JAUUUU010000003">
    <property type="protein sequence ID" value="MDP1520851.1"/>
    <property type="molecule type" value="Genomic_DNA"/>
</dbReference>
<gene>
    <name evidence="3" type="ORF">Q8A57_07720</name>
</gene>
<feature type="transmembrane region" description="Helical" evidence="2">
    <location>
        <begin position="108"/>
        <end position="129"/>
    </location>
</feature>
<dbReference type="InterPro" id="IPR003425">
    <property type="entry name" value="CCB3/YggT"/>
</dbReference>
<protein>
    <submittedName>
        <fullName evidence="3">YggT family protein</fullName>
    </submittedName>
</protein>
<dbReference type="RefSeq" id="WP_305170433.1">
    <property type="nucleotide sequence ID" value="NZ_JAUUUU010000003.1"/>
</dbReference>
<dbReference type="GO" id="GO:0016020">
    <property type="term" value="C:membrane"/>
    <property type="evidence" value="ECO:0007669"/>
    <property type="project" value="InterPro"/>
</dbReference>
<accession>A0AAW8B2M9</accession>
<dbReference type="Pfam" id="PF02325">
    <property type="entry name" value="CCB3_YggT"/>
    <property type="match status" value="2"/>
</dbReference>
<dbReference type="AlphaFoldDB" id="A0AAW8B2M9"/>
<keyword evidence="2" id="KW-0812">Transmembrane</keyword>
<comment type="caution">
    <text evidence="3">The sequence shown here is derived from an EMBL/GenBank/DDBJ whole genome shotgun (WGS) entry which is preliminary data.</text>
</comment>
<keyword evidence="4" id="KW-1185">Reference proteome</keyword>
<dbReference type="Proteomes" id="UP001178354">
    <property type="component" value="Unassembled WGS sequence"/>
</dbReference>
<keyword evidence="2" id="KW-0472">Membrane</keyword>
<reference evidence="3" key="1">
    <citation type="journal article" date="2010" name="Int. J. Syst. Evol. Microbiol.">
        <title>Porticoccus litoralis gen. nov., sp. nov., a gammaproteobacterium isolated from the Yellow Sea.</title>
        <authorList>
            <person name="Oh H.M."/>
            <person name="Kim H."/>
            <person name="Kim K.M."/>
            <person name="Min G.S."/>
            <person name="Cho J.C."/>
        </authorList>
    </citation>
    <scope>NUCLEOTIDE SEQUENCE</scope>
    <source>
        <strain evidence="3">DSM 25064</strain>
    </source>
</reference>
<reference evidence="3" key="2">
    <citation type="submission" date="2023-08" db="EMBL/GenBank/DDBJ databases">
        <authorList>
            <person name="Luo J."/>
        </authorList>
    </citation>
    <scope>NUCLEOTIDE SEQUENCE</scope>
    <source>
        <strain evidence="3">DSM 25064</strain>
    </source>
</reference>
<name>A0AAW8B2M9_9GAMM</name>
<feature type="transmembrane region" description="Helical" evidence="2">
    <location>
        <begin position="66"/>
        <end position="88"/>
    </location>
</feature>
<feature type="transmembrane region" description="Helical" evidence="2">
    <location>
        <begin position="12"/>
        <end position="30"/>
    </location>
</feature>
<evidence type="ECO:0000256" key="1">
    <source>
        <dbReference type="ARBA" id="ARBA00010894"/>
    </source>
</evidence>
<feature type="transmembrane region" description="Helical" evidence="2">
    <location>
        <begin position="166"/>
        <end position="186"/>
    </location>
</feature>
<keyword evidence="2" id="KW-1133">Transmembrane helix</keyword>
<dbReference type="PANTHER" id="PTHR33219">
    <property type="entry name" value="YLMG HOMOLOG PROTEIN 2, CHLOROPLASTIC"/>
    <property type="match status" value="1"/>
</dbReference>
<proteinExistence type="inferred from homology"/>
<organism evidence="3 4">
    <name type="scientific">Porticoccus litoralis</name>
    <dbReference type="NCBI Taxonomy" id="434086"/>
    <lineage>
        <taxon>Bacteria</taxon>
        <taxon>Pseudomonadati</taxon>
        <taxon>Pseudomonadota</taxon>
        <taxon>Gammaproteobacteria</taxon>
        <taxon>Cellvibrionales</taxon>
        <taxon>Porticoccaceae</taxon>
        <taxon>Porticoccus</taxon>
    </lineage>
</organism>
<dbReference type="PANTHER" id="PTHR33219:SF14">
    <property type="entry name" value="PROTEIN COFACTOR ASSEMBLY OF COMPLEX C SUBUNIT B CCB3, CHLOROPLASTIC-RELATED"/>
    <property type="match status" value="1"/>
</dbReference>
<evidence type="ECO:0000313" key="3">
    <source>
        <dbReference type="EMBL" id="MDP1520851.1"/>
    </source>
</evidence>
<comment type="similarity">
    <text evidence="1">Belongs to the YggT family.</text>
</comment>
<evidence type="ECO:0000313" key="4">
    <source>
        <dbReference type="Proteomes" id="UP001178354"/>
    </source>
</evidence>